<dbReference type="OrthoDB" id="9811737at2"/>
<dbReference type="RefSeq" id="WP_013899366.1">
    <property type="nucleotide sequence ID" value="NC_015677.1"/>
</dbReference>
<organism evidence="7 8">
    <name type="scientific">Ramlibacter tataouinensis (strain ATCC BAA-407 / DSM 14655 / LMG 21543 / TTB310)</name>
    <dbReference type="NCBI Taxonomy" id="365046"/>
    <lineage>
        <taxon>Bacteria</taxon>
        <taxon>Pseudomonadati</taxon>
        <taxon>Pseudomonadota</taxon>
        <taxon>Betaproteobacteria</taxon>
        <taxon>Burkholderiales</taxon>
        <taxon>Comamonadaceae</taxon>
        <taxon>Ramlibacter</taxon>
    </lineage>
</organism>
<dbReference type="STRING" id="365046.Rta_00720"/>
<dbReference type="Gene3D" id="3.40.50.1010">
    <property type="entry name" value="5'-nuclease"/>
    <property type="match status" value="1"/>
</dbReference>
<dbReference type="InterPro" id="IPR029060">
    <property type="entry name" value="PIN-like_dom_sf"/>
</dbReference>
<feature type="binding site" evidence="5">
    <location>
        <position position="101"/>
    </location>
    <ligand>
        <name>Mg(2+)</name>
        <dbReference type="ChEBI" id="CHEBI:18420"/>
    </ligand>
</feature>
<reference evidence="7 8" key="2">
    <citation type="journal article" date="2011" name="PLoS ONE">
        <title>The Cyst-Dividing Bacterium Ramlibacter tataouinensis TTB310 Genome Reveals a Well-Stocked Toolbox for Adaptation to a Desert Environment.</title>
        <authorList>
            <person name="De Luca G."/>
            <person name="Barakat M."/>
            <person name="Ortet P."/>
            <person name="Fochesato S."/>
            <person name="Jourlin-Castelli C."/>
            <person name="Ansaldi M."/>
            <person name="Py B."/>
            <person name="Fichant G."/>
            <person name="Coutinho P.M."/>
            <person name="Voulhoux R."/>
            <person name="Bastien O."/>
            <person name="Marechal E."/>
            <person name="Henrissat B."/>
            <person name="Quentin Y."/>
            <person name="Noirot P."/>
            <person name="Filloux A."/>
            <person name="Mejean V."/>
            <person name="Dubow M.S."/>
            <person name="Barras F."/>
            <person name="Barbe V."/>
            <person name="Weissenbach J."/>
            <person name="Mihalcescu I."/>
            <person name="Vermeglio A."/>
            <person name="Achouak W."/>
            <person name="Heulin T."/>
        </authorList>
    </citation>
    <scope>NUCLEOTIDE SEQUENCE [LARGE SCALE GENOMIC DNA]</scope>
    <source>
        <strain evidence="8">ATCC BAA-407 / DSM 14655 / LMG 21543 / TTB310</strain>
    </source>
</reference>
<reference evidence="8" key="1">
    <citation type="submission" date="2006-01" db="EMBL/GenBank/DDBJ databases">
        <title>Genome of the cyst-dividing bacterium Ramlibacter tataouinensis.</title>
        <authorList>
            <person name="Barakat M."/>
            <person name="Ortet P."/>
            <person name="De Luca G."/>
            <person name="Jourlin-Castelli C."/>
            <person name="Ansaldi M."/>
            <person name="Py B."/>
            <person name="Fichant G."/>
            <person name="Coutinho P."/>
            <person name="Voulhoux R."/>
            <person name="Bastien O."/>
            <person name="Roy S."/>
            <person name="Marechal E."/>
            <person name="Henrissat B."/>
            <person name="Quentin Y."/>
            <person name="Noirot P."/>
            <person name="Filloux A."/>
            <person name="Mejean V."/>
            <person name="DuBow M."/>
            <person name="Barras F."/>
            <person name="Heulin T."/>
        </authorList>
    </citation>
    <scope>NUCLEOTIDE SEQUENCE [LARGE SCALE GENOMIC DNA]</scope>
    <source>
        <strain evidence="8">ATCC BAA-407 / DSM 14655 / LMG 21543 / TTB310</strain>
    </source>
</reference>
<dbReference type="KEGG" id="rta:Rta_00720"/>
<dbReference type="InterPro" id="IPR022907">
    <property type="entry name" value="VapC_family"/>
</dbReference>
<dbReference type="AlphaFoldDB" id="F5Y2F9"/>
<dbReference type="Proteomes" id="UP000008385">
    <property type="component" value="Chromosome"/>
</dbReference>
<keyword evidence="5" id="KW-0800">Toxin</keyword>
<gene>
    <name evidence="5" type="primary">vapC</name>
    <name evidence="7" type="ordered locus">Rta_00720</name>
</gene>
<keyword evidence="3 5" id="KW-0479">Metal-binding</keyword>
<dbReference type="CDD" id="cd09874">
    <property type="entry name" value="PIN_MT3492-like"/>
    <property type="match status" value="1"/>
</dbReference>
<dbReference type="GO" id="GO:0004540">
    <property type="term" value="F:RNA nuclease activity"/>
    <property type="evidence" value="ECO:0007669"/>
    <property type="project" value="InterPro"/>
</dbReference>
<dbReference type="InterPro" id="IPR002716">
    <property type="entry name" value="PIN_dom"/>
</dbReference>
<name>F5Y2F9_RAMTT</name>
<evidence type="ECO:0000313" key="8">
    <source>
        <dbReference type="Proteomes" id="UP000008385"/>
    </source>
</evidence>
<evidence type="ECO:0000256" key="1">
    <source>
        <dbReference type="ARBA" id="ARBA00022649"/>
    </source>
</evidence>
<proteinExistence type="inferred from homology"/>
<feature type="binding site" evidence="5">
    <location>
        <position position="6"/>
    </location>
    <ligand>
        <name>Mg(2+)</name>
        <dbReference type="ChEBI" id="CHEBI:18420"/>
    </ligand>
</feature>
<keyword evidence="1 5" id="KW-1277">Toxin-antitoxin system</keyword>
<comment type="function">
    <text evidence="5">Toxic component of a toxin-antitoxin (TA) system. An RNase.</text>
</comment>
<dbReference type="EMBL" id="CP000245">
    <property type="protein sequence ID" value="AEG91133.1"/>
    <property type="molecule type" value="Genomic_DNA"/>
</dbReference>
<keyword evidence="5" id="KW-0460">Magnesium</keyword>
<keyword evidence="2 5" id="KW-0540">Nuclease</keyword>
<dbReference type="GO" id="GO:0090729">
    <property type="term" value="F:toxin activity"/>
    <property type="evidence" value="ECO:0007669"/>
    <property type="project" value="UniProtKB-KW"/>
</dbReference>
<dbReference type="GO" id="GO:0000287">
    <property type="term" value="F:magnesium ion binding"/>
    <property type="evidence" value="ECO:0007669"/>
    <property type="project" value="UniProtKB-UniRule"/>
</dbReference>
<keyword evidence="4 5" id="KW-0378">Hydrolase</keyword>
<dbReference type="SUPFAM" id="SSF88723">
    <property type="entry name" value="PIN domain-like"/>
    <property type="match status" value="1"/>
</dbReference>
<evidence type="ECO:0000313" key="7">
    <source>
        <dbReference type="EMBL" id="AEG91133.1"/>
    </source>
</evidence>
<evidence type="ECO:0000256" key="5">
    <source>
        <dbReference type="HAMAP-Rule" id="MF_00265"/>
    </source>
</evidence>
<evidence type="ECO:0000256" key="4">
    <source>
        <dbReference type="ARBA" id="ARBA00022801"/>
    </source>
</evidence>
<dbReference type="EC" id="3.1.-.-" evidence="5"/>
<protein>
    <recommendedName>
        <fullName evidence="5">Ribonuclease VapC</fullName>
        <shortName evidence="5">RNase VapC</shortName>
        <ecNumber evidence="5">3.1.-.-</ecNumber>
    </recommendedName>
    <alternativeName>
        <fullName evidence="5">Toxin VapC</fullName>
    </alternativeName>
</protein>
<sequence length="139" mass="15043">MRVLFDTSALLKRYLPEPGREALLSLMGQARPVVAAPNCKVELYSALNRVRRDTGASDELYRQTCAEVERNFGDFNVVPMTGVLERAAIRALEAAPLRAGDALHVGAALAAGVDLFVTADRRQYQGALATGLKATLLEE</sequence>
<comment type="cofactor">
    <cofactor evidence="5">
        <name>Mg(2+)</name>
        <dbReference type="ChEBI" id="CHEBI:18420"/>
    </cofactor>
</comment>
<dbReference type="GO" id="GO:0016787">
    <property type="term" value="F:hydrolase activity"/>
    <property type="evidence" value="ECO:0007669"/>
    <property type="project" value="UniProtKB-KW"/>
</dbReference>
<evidence type="ECO:0000256" key="3">
    <source>
        <dbReference type="ARBA" id="ARBA00022723"/>
    </source>
</evidence>
<dbReference type="eggNOG" id="COG1848">
    <property type="taxonomic scope" value="Bacteria"/>
</dbReference>
<comment type="similarity">
    <text evidence="5">Belongs to the PINc/VapC protein family.</text>
</comment>
<dbReference type="HOGENOM" id="CLU_119496_1_1_4"/>
<keyword evidence="8" id="KW-1185">Reference proteome</keyword>
<evidence type="ECO:0000259" key="6">
    <source>
        <dbReference type="Pfam" id="PF01850"/>
    </source>
</evidence>
<accession>F5Y2F9</accession>
<evidence type="ECO:0000256" key="2">
    <source>
        <dbReference type="ARBA" id="ARBA00022722"/>
    </source>
</evidence>
<dbReference type="PATRIC" id="fig|365046.3.peg.75"/>
<dbReference type="Pfam" id="PF01850">
    <property type="entry name" value="PIN"/>
    <property type="match status" value="1"/>
</dbReference>
<dbReference type="HAMAP" id="MF_00265">
    <property type="entry name" value="VapC_Nob1"/>
    <property type="match status" value="1"/>
</dbReference>
<feature type="domain" description="PIN" evidence="6">
    <location>
        <begin position="3"/>
        <end position="125"/>
    </location>
</feature>